<feature type="compositionally biased region" description="Polar residues" evidence="1">
    <location>
        <begin position="143"/>
        <end position="155"/>
    </location>
</feature>
<evidence type="ECO:0000313" key="4">
    <source>
        <dbReference type="Proteomes" id="UP001465755"/>
    </source>
</evidence>
<accession>A0AAW1NPI3</accession>
<dbReference type="InterPro" id="IPR004827">
    <property type="entry name" value="bZIP"/>
</dbReference>
<dbReference type="CDD" id="cd14686">
    <property type="entry name" value="bZIP"/>
    <property type="match status" value="1"/>
</dbReference>
<organism evidence="3 4">
    <name type="scientific">Symbiochloris irregularis</name>
    <dbReference type="NCBI Taxonomy" id="706552"/>
    <lineage>
        <taxon>Eukaryota</taxon>
        <taxon>Viridiplantae</taxon>
        <taxon>Chlorophyta</taxon>
        <taxon>core chlorophytes</taxon>
        <taxon>Trebouxiophyceae</taxon>
        <taxon>Trebouxiales</taxon>
        <taxon>Trebouxiaceae</taxon>
        <taxon>Symbiochloris</taxon>
    </lineage>
</organism>
<dbReference type="PROSITE" id="PS00036">
    <property type="entry name" value="BZIP_BASIC"/>
    <property type="match status" value="1"/>
</dbReference>
<evidence type="ECO:0000256" key="1">
    <source>
        <dbReference type="SAM" id="MobiDB-lite"/>
    </source>
</evidence>
<sequence length="540" mass="57611">MAGTRLGSSGNLLLDDLPSLSGELAPLDPDALQMDISRQASANLRAPPALPSAFLQHQEPQGSGLLDELLGPANPGVSAQMDRTPSWIPSGAMADLHDPLLGLEIPSAWQQHFQAAPVRPEPVHAVPRNIPAQNASGDAGASGSPTGNEASSRNTRGGRRGQDGLESEDTAVDMHDDIHGTDEMGEIDPSPQHMGEGAGASTSTGTSRRRVRSEQQKVSNRHAQRRYRARGKHKALELEVQVEELSQQVQAMAGIQDKRDALLQRNAALQAQVQQQQGQLQSAMPLAQDGGSLSASSSLSLADSWGSLEIKEALDPARGQAICQALNEKVSQLQQLPQSSTGMQDSEADEHCKQLIAAVLELLTASAQLDLFAVSTGGQAGPSGNGSPSAEQGSVQQHATQTVQALQLSPKQRMKLTALRSQHQERMQPVVDARLTLSKDISRSLHTEEDSKPVDIANHPTHNLPNGGPASLKQAQIRAHLNGEIGSMRRLMKEEWKAEAQLRQQVALQILTPKQSVQALLAFLPARPDFVALCEAAAQS</sequence>
<feature type="domain" description="BZIP" evidence="2">
    <location>
        <begin position="217"/>
        <end position="230"/>
    </location>
</feature>
<feature type="compositionally biased region" description="Basic and acidic residues" evidence="1">
    <location>
        <begin position="172"/>
        <end position="182"/>
    </location>
</feature>
<comment type="caution">
    <text evidence="3">The sequence shown here is derived from an EMBL/GenBank/DDBJ whole genome shotgun (WGS) entry which is preliminary data.</text>
</comment>
<protein>
    <recommendedName>
        <fullName evidence="2">BZIP domain-containing protein</fullName>
    </recommendedName>
</protein>
<dbReference type="Proteomes" id="UP001465755">
    <property type="component" value="Unassembled WGS sequence"/>
</dbReference>
<keyword evidence="4" id="KW-1185">Reference proteome</keyword>
<gene>
    <name evidence="3" type="ORF">WJX73_000368</name>
</gene>
<name>A0AAW1NPI3_9CHLO</name>
<feature type="region of interest" description="Disordered" evidence="1">
    <location>
        <begin position="377"/>
        <end position="404"/>
    </location>
</feature>
<evidence type="ECO:0000259" key="2">
    <source>
        <dbReference type="PROSITE" id="PS00036"/>
    </source>
</evidence>
<dbReference type="AlphaFoldDB" id="A0AAW1NPI3"/>
<feature type="region of interest" description="Disordered" evidence="1">
    <location>
        <begin position="128"/>
        <end position="230"/>
    </location>
</feature>
<feature type="compositionally biased region" description="Polar residues" evidence="1">
    <location>
        <begin position="385"/>
        <end position="404"/>
    </location>
</feature>
<feature type="compositionally biased region" description="Basic residues" evidence="1">
    <location>
        <begin position="219"/>
        <end position="230"/>
    </location>
</feature>
<reference evidence="3 4" key="1">
    <citation type="journal article" date="2024" name="Nat. Commun.">
        <title>Phylogenomics reveals the evolutionary origins of lichenization in chlorophyte algae.</title>
        <authorList>
            <person name="Puginier C."/>
            <person name="Libourel C."/>
            <person name="Otte J."/>
            <person name="Skaloud P."/>
            <person name="Haon M."/>
            <person name="Grisel S."/>
            <person name="Petersen M."/>
            <person name="Berrin J.G."/>
            <person name="Delaux P.M."/>
            <person name="Dal Grande F."/>
            <person name="Keller J."/>
        </authorList>
    </citation>
    <scope>NUCLEOTIDE SEQUENCE [LARGE SCALE GENOMIC DNA]</scope>
    <source>
        <strain evidence="3 4">SAG 2036</strain>
    </source>
</reference>
<evidence type="ECO:0000313" key="3">
    <source>
        <dbReference type="EMBL" id="KAK9787112.1"/>
    </source>
</evidence>
<proteinExistence type="predicted"/>
<feature type="region of interest" description="Disordered" evidence="1">
    <location>
        <begin position="1"/>
        <end position="20"/>
    </location>
</feature>
<dbReference type="EMBL" id="JALJOQ010000255">
    <property type="protein sequence ID" value="KAK9787112.1"/>
    <property type="molecule type" value="Genomic_DNA"/>
</dbReference>
<dbReference type="GO" id="GO:0003700">
    <property type="term" value="F:DNA-binding transcription factor activity"/>
    <property type="evidence" value="ECO:0007669"/>
    <property type="project" value="InterPro"/>
</dbReference>